<sequence>MVFKGFVSFMLKLGLLALVLLCSPPTLVDSVSPILDVSSLNRSSFPDGFIFGAASSAYQYEGAANEYGRGPSIWDTFCHKHPEKITDGKNGDVAVDAYHRYKEDVKTMKQLNMDAYRFSISWSRVLPKGKLSGGVNQEGIKYYHSLIDRILAKGLKPFVTIFHWDLPQALEDEYSGFLSPRIVNDFRDYSELCFKEFGDKVKHWITLNEPLSYSKNGYSSGKYAPGRCSDWLNRNCTGGDSGTEPYLVSHNLLLAHAAAVQVYKTKYQESQKGVIGITINTDWYVPFSDKKEDEEAALRALDFSFGWYVTPLTSGEYPETMRSLVKSRLPKFTEEESRLLKGSFDFLGLNYYSSQYASDAPSISTRPYYKTDSLVNVTNQRNGILIGPMAASDWLYVYPRGFLKLLLYIKTKYNNPVIYITENGYDESNDPTLSLEESLMDTYRIDYLFRHLYYLRSAIRDGVNVKGYFIWSLLDNLEWNSGYTVRFGLSFVDYKDGLKRYEKLSAKWLKNFLKVRKH</sequence>
<accession>A0ACB9MJX1</accession>
<reference evidence="1 2" key="1">
    <citation type="journal article" date="2022" name="DNA Res.">
        <title>Chromosomal-level genome assembly of the orchid tree Bauhinia variegata (Leguminosae; Cercidoideae) supports the allotetraploid origin hypothesis of Bauhinia.</title>
        <authorList>
            <person name="Zhong Y."/>
            <person name="Chen Y."/>
            <person name="Zheng D."/>
            <person name="Pang J."/>
            <person name="Liu Y."/>
            <person name="Luo S."/>
            <person name="Meng S."/>
            <person name="Qian L."/>
            <person name="Wei D."/>
            <person name="Dai S."/>
            <person name="Zhou R."/>
        </authorList>
    </citation>
    <scope>NUCLEOTIDE SEQUENCE [LARGE SCALE GENOMIC DNA]</scope>
    <source>
        <strain evidence="1">BV-YZ2020</strain>
    </source>
</reference>
<organism evidence="1 2">
    <name type="scientific">Bauhinia variegata</name>
    <name type="common">Purple orchid tree</name>
    <name type="synonym">Phanera variegata</name>
    <dbReference type="NCBI Taxonomy" id="167791"/>
    <lineage>
        <taxon>Eukaryota</taxon>
        <taxon>Viridiplantae</taxon>
        <taxon>Streptophyta</taxon>
        <taxon>Embryophyta</taxon>
        <taxon>Tracheophyta</taxon>
        <taxon>Spermatophyta</taxon>
        <taxon>Magnoliopsida</taxon>
        <taxon>eudicotyledons</taxon>
        <taxon>Gunneridae</taxon>
        <taxon>Pentapetalae</taxon>
        <taxon>rosids</taxon>
        <taxon>fabids</taxon>
        <taxon>Fabales</taxon>
        <taxon>Fabaceae</taxon>
        <taxon>Cercidoideae</taxon>
        <taxon>Cercideae</taxon>
        <taxon>Bauhiniinae</taxon>
        <taxon>Bauhinia</taxon>
    </lineage>
</organism>
<dbReference type="Proteomes" id="UP000828941">
    <property type="component" value="Chromosome 9"/>
</dbReference>
<evidence type="ECO:0000313" key="2">
    <source>
        <dbReference type="Proteomes" id="UP000828941"/>
    </source>
</evidence>
<comment type="caution">
    <text evidence="1">The sequence shown here is derived from an EMBL/GenBank/DDBJ whole genome shotgun (WGS) entry which is preliminary data.</text>
</comment>
<keyword evidence="2" id="KW-1185">Reference proteome</keyword>
<proteinExistence type="predicted"/>
<gene>
    <name evidence="1" type="ORF">L6164_023844</name>
</gene>
<dbReference type="EMBL" id="CM039434">
    <property type="protein sequence ID" value="KAI4324293.1"/>
    <property type="molecule type" value="Genomic_DNA"/>
</dbReference>
<evidence type="ECO:0000313" key="1">
    <source>
        <dbReference type="EMBL" id="KAI4324293.1"/>
    </source>
</evidence>
<protein>
    <submittedName>
        <fullName evidence="1">Uncharacterized protein</fullName>
    </submittedName>
</protein>
<name>A0ACB9MJX1_BAUVA</name>